<feature type="compositionally biased region" description="Polar residues" evidence="1">
    <location>
        <begin position="183"/>
        <end position="196"/>
    </location>
</feature>
<feature type="region of interest" description="Disordered" evidence="1">
    <location>
        <begin position="179"/>
        <end position="198"/>
    </location>
</feature>
<feature type="compositionally biased region" description="Polar residues" evidence="1">
    <location>
        <begin position="145"/>
        <end position="165"/>
    </location>
</feature>
<keyword evidence="2" id="KW-0732">Signal</keyword>
<feature type="signal peptide" evidence="2">
    <location>
        <begin position="1"/>
        <end position="18"/>
    </location>
</feature>
<dbReference type="AlphaFoldDB" id="A0A0A1WZU7"/>
<reference evidence="3" key="1">
    <citation type="submission" date="2014-11" db="EMBL/GenBank/DDBJ databases">
        <authorList>
            <person name="Geib S."/>
        </authorList>
    </citation>
    <scope>NUCLEOTIDE SEQUENCE</scope>
</reference>
<feature type="region of interest" description="Disordered" evidence="1">
    <location>
        <begin position="134"/>
        <end position="165"/>
    </location>
</feature>
<name>A0A0A1WZU7_ZEUCU</name>
<feature type="chain" id="PRO_5001994305" evidence="2">
    <location>
        <begin position="19"/>
        <end position="275"/>
    </location>
</feature>
<evidence type="ECO:0000313" key="3">
    <source>
        <dbReference type="EMBL" id="JAD04176.1"/>
    </source>
</evidence>
<evidence type="ECO:0000256" key="1">
    <source>
        <dbReference type="SAM" id="MobiDB-lite"/>
    </source>
</evidence>
<proteinExistence type="predicted"/>
<protein>
    <submittedName>
        <fullName evidence="3">WD repeat and FYVE domain-containing protein 3</fullName>
    </submittedName>
</protein>
<gene>
    <name evidence="3" type="primary">Wdfy3</name>
    <name evidence="3" type="ORF">g.58254</name>
</gene>
<evidence type="ECO:0000256" key="2">
    <source>
        <dbReference type="SAM" id="SignalP"/>
    </source>
</evidence>
<sequence length="275" mass="31508">MLFIVIVTIQLLSAQCGAQRTHARRDPRNRQTDISNINDHLQLSDQIATLNATALFGQLPTQGYSPPHYSTSLRATPPEVAKYRNFGNYFQVIPSNTELTMLAPPVATAKRDLQRHSEYLTPFSFNHQVLHLSNEHPQETRTRRYTNSSDNAGLTNNNLEASNSLQADDKALLTGSAARRTQRVPQENVQNPQNPKEQPKLIKQTQSFHDIYMRFTNPQHRSFGHVEFQPQKRFEKRFESQNNNNGNRHRGEIVWADATGGYGEHHWDLMQGKLR</sequence>
<reference evidence="3" key="2">
    <citation type="journal article" date="2015" name="Gigascience">
        <title>Reconstructing a comprehensive transcriptome assembly of a white-pupal translocated strain of the pest fruit fly Bactrocera cucurbitae.</title>
        <authorList>
            <person name="Sim S.B."/>
            <person name="Calla B."/>
            <person name="Hall B."/>
            <person name="DeRego T."/>
            <person name="Geib S.M."/>
        </authorList>
    </citation>
    <scope>NUCLEOTIDE SEQUENCE</scope>
</reference>
<organism evidence="3">
    <name type="scientific">Zeugodacus cucurbitae</name>
    <name type="common">Melon fruit fly</name>
    <name type="synonym">Bactrocera cucurbitae</name>
    <dbReference type="NCBI Taxonomy" id="28588"/>
    <lineage>
        <taxon>Eukaryota</taxon>
        <taxon>Metazoa</taxon>
        <taxon>Ecdysozoa</taxon>
        <taxon>Arthropoda</taxon>
        <taxon>Hexapoda</taxon>
        <taxon>Insecta</taxon>
        <taxon>Pterygota</taxon>
        <taxon>Neoptera</taxon>
        <taxon>Endopterygota</taxon>
        <taxon>Diptera</taxon>
        <taxon>Brachycera</taxon>
        <taxon>Muscomorpha</taxon>
        <taxon>Tephritoidea</taxon>
        <taxon>Tephritidae</taxon>
        <taxon>Zeugodacus</taxon>
        <taxon>Zeugodacus</taxon>
    </lineage>
</organism>
<dbReference type="EMBL" id="GBXI01010116">
    <property type="protein sequence ID" value="JAD04176.1"/>
    <property type="molecule type" value="Transcribed_RNA"/>
</dbReference>
<accession>A0A0A1WZU7</accession>